<protein>
    <recommendedName>
        <fullName evidence="5">Type VII secretion system (Wss) protein ESAT-6</fullName>
    </recommendedName>
</protein>
<feature type="signal peptide" evidence="2">
    <location>
        <begin position="1"/>
        <end position="17"/>
    </location>
</feature>
<evidence type="ECO:0000256" key="1">
    <source>
        <dbReference type="SAM" id="MobiDB-lite"/>
    </source>
</evidence>
<dbReference type="EMBL" id="JBHSQW010000035">
    <property type="protein sequence ID" value="MFC5995986.1"/>
    <property type="molecule type" value="Genomic_DNA"/>
</dbReference>
<keyword evidence="4" id="KW-1185">Reference proteome</keyword>
<comment type="caution">
    <text evidence="3">The sequence shown here is derived from an EMBL/GenBank/DDBJ whole genome shotgun (WGS) entry which is preliminary data.</text>
</comment>
<reference evidence="4" key="1">
    <citation type="journal article" date="2019" name="Int. J. Syst. Evol. Microbiol.">
        <title>The Global Catalogue of Microorganisms (GCM) 10K type strain sequencing project: providing services to taxonomists for standard genome sequencing and annotation.</title>
        <authorList>
            <consortium name="The Broad Institute Genomics Platform"/>
            <consortium name="The Broad Institute Genome Sequencing Center for Infectious Disease"/>
            <person name="Wu L."/>
            <person name="Ma J."/>
        </authorList>
    </citation>
    <scope>NUCLEOTIDE SEQUENCE [LARGE SCALE GENOMIC DNA]</scope>
    <source>
        <strain evidence="4">CCM 8391</strain>
    </source>
</reference>
<sequence length="160" mass="16072">IASFVADLIMVGIGALAASAASAGASLAAGAAWAVSQACQLATKIANRIGQLLDDLAGLAGSLGRTCGRLDQVADAVTRGAERLGTGSSGPSLFRRMAVEDNPLGMPPAVVNAADRVERTAGPKVLVETGKEDAKADAELRGWRASQPAGGDPFGRYPTG</sequence>
<name>A0ABW1J5E1_9PSEU</name>
<feature type="non-terminal residue" evidence="3">
    <location>
        <position position="1"/>
    </location>
</feature>
<evidence type="ECO:0000256" key="2">
    <source>
        <dbReference type="SAM" id="SignalP"/>
    </source>
</evidence>
<accession>A0ABW1J5E1</accession>
<evidence type="ECO:0008006" key="5">
    <source>
        <dbReference type="Google" id="ProtNLM"/>
    </source>
</evidence>
<dbReference type="Proteomes" id="UP001596302">
    <property type="component" value="Unassembled WGS sequence"/>
</dbReference>
<proteinExistence type="predicted"/>
<organism evidence="3 4">
    <name type="scientific">Pseudonocardia hispaniensis</name>
    <dbReference type="NCBI Taxonomy" id="904933"/>
    <lineage>
        <taxon>Bacteria</taxon>
        <taxon>Bacillati</taxon>
        <taxon>Actinomycetota</taxon>
        <taxon>Actinomycetes</taxon>
        <taxon>Pseudonocardiales</taxon>
        <taxon>Pseudonocardiaceae</taxon>
        <taxon>Pseudonocardia</taxon>
    </lineage>
</organism>
<keyword evidence="2" id="KW-0732">Signal</keyword>
<feature type="chain" id="PRO_5045810696" description="Type VII secretion system (Wss) protein ESAT-6" evidence="2">
    <location>
        <begin position="18"/>
        <end position="160"/>
    </location>
</feature>
<gene>
    <name evidence="3" type="ORF">ACFQE5_17410</name>
</gene>
<evidence type="ECO:0000313" key="4">
    <source>
        <dbReference type="Proteomes" id="UP001596302"/>
    </source>
</evidence>
<feature type="compositionally biased region" description="Basic and acidic residues" evidence="1">
    <location>
        <begin position="129"/>
        <end position="142"/>
    </location>
</feature>
<feature type="region of interest" description="Disordered" evidence="1">
    <location>
        <begin position="122"/>
        <end position="160"/>
    </location>
</feature>
<evidence type="ECO:0000313" key="3">
    <source>
        <dbReference type="EMBL" id="MFC5995986.1"/>
    </source>
</evidence>